<keyword evidence="2" id="KW-1185">Reference proteome</keyword>
<dbReference type="PANTHER" id="PTHR10704">
    <property type="entry name" value="CARBOHYDRATE SULFOTRANSFERASE"/>
    <property type="match status" value="1"/>
</dbReference>
<dbReference type="EC" id="2.8.2.-" evidence="1"/>
<dbReference type="Gene3D" id="3.40.50.300">
    <property type="entry name" value="P-loop containing nucleotide triphosphate hydrolases"/>
    <property type="match status" value="1"/>
</dbReference>
<dbReference type="GO" id="GO:0016740">
    <property type="term" value="F:transferase activity"/>
    <property type="evidence" value="ECO:0007669"/>
    <property type="project" value="UniProtKB-KW"/>
</dbReference>
<evidence type="ECO:0000313" key="2">
    <source>
        <dbReference type="Proteomes" id="UP001603978"/>
    </source>
</evidence>
<dbReference type="Proteomes" id="UP001603978">
    <property type="component" value="Unassembled WGS sequence"/>
</dbReference>
<dbReference type="PANTHER" id="PTHR10704:SF44">
    <property type="entry name" value="LD35051P-RELATED"/>
    <property type="match status" value="1"/>
</dbReference>
<organism evidence="1 2">
    <name type="scientific">Nonomuraea marmarensis</name>
    <dbReference type="NCBI Taxonomy" id="3351344"/>
    <lineage>
        <taxon>Bacteria</taxon>
        <taxon>Bacillati</taxon>
        <taxon>Actinomycetota</taxon>
        <taxon>Actinomycetes</taxon>
        <taxon>Streptosporangiales</taxon>
        <taxon>Streptosporangiaceae</taxon>
        <taxon>Nonomuraea</taxon>
    </lineage>
</organism>
<dbReference type="RefSeq" id="WP_393164516.1">
    <property type="nucleotide sequence ID" value="NZ_JBICRM010000006.1"/>
</dbReference>
<reference evidence="1 2" key="1">
    <citation type="submission" date="2024-10" db="EMBL/GenBank/DDBJ databases">
        <authorList>
            <person name="Topkara A.R."/>
            <person name="Saygin H."/>
        </authorList>
    </citation>
    <scope>NUCLEOTIDE SEQUENCE [LARGE SCALE GENOMIC DNA]</scope>
    <source>
        <strain evidence="1 2">M3C6</strain>
    </source>
</reference>
<dbReference type="EMBL" id="JBICRM010000006">
    <property type="protein sequence ID" value="MFG1703836.1"/>
    <property type="molecule type" value="Genomic_DNA"/>
</dbReference>
<comment type="caution">
    <text evidence="1">The sequence shown here is derived from an EMBL/GenBank/DDBJ whole genome shotgun (WGS) entry which is preliminary data.</text>
</comment>
<sequence length="299" mass="33256">MNDRATTTRVIYLGGLGRSGTTLLERLLGELPGVVALGEVTHLWERGVISEELCGCGVAFPSCAFWAQVGERAFGGWTRLLAERVLTLRRRVDRTRRIAWIEHPDLAEYVQAYRLLYAAADARVVIDSSKHASLACCLLASGVDVRIVHVVRDPRAVAHSWGRTVRRPENGRPMTRWDPARTAIHWTAQNTALELLAGRGGRVTRVRYEDLVAAPGATLTALTRRLGLAEPELPFIEGRTAWLGPSHTASGNPMRFHVGRVELRRDDSWVSGLPERDRRVVNALTWPLRARYGYWGAAA</sequence>
<accession>A0ABW7A928</accession>
<protein>
    <submittedName>
        <fullName evidence="1">Sulfotransferase family protein</fullName>
        <ecNumber evidence="1">2.8.2.-</ecNumber>
    </submittedName>
</protein>
<dbReference type="InterPro" id="IPR051135">
    <property type="entry name" value="Gal/GlcNAc/GalNAc_ST"/>
</dbReference>
<evidence type="ECO:0000313" key="1">
    <source>
        <dbReference type="EMBL" id="MFG1703836.1"/>
    </source>
</evidence>
<gene>
    <name evidence="1" type="ORF">ACFLIM_11645</name>
</gene>
<dbReference type="SUPFAM" id="SSF52540">
    <property type="entry name" value="P-loop containing nucleoside triphosphate hydrolases"/>
    <property type="match status" value="1"/>
</dbReference>
<dbReference type="InterPro" id="IPR027417">
    <property type="entry name" value="P-loop_NTPase"/>
</dbReference>
<keyword evidence="1" id="KW-0808">Transferase</keyword>
<name>A0ABW7A928_9ACTN</name>
<proteinExistence type="predicted"/>
<dbReference type="Pfam" id="PF13469">
    <property type="entry name" value="Sulfotransfer_3"/>
    <property type="match status" value="1"/>
</dbReference>